<dbReference type="InterPro" id="IPR002305">
    <property type="entry name" value="aa-tRNA-synth_Ic"/>
</dbReference>
<evidence type="ECO:0000313" key="10">
    <source>
        <dbReference type="EMBL" id="UUD35354.1"/>
    </source>
</evidence>
<dbReference type="SUPFAM" id="SSF55174">
    <property type="entry name" value="Alpha-L RNA-binding motif"/>
    <property type="match status" value="1"/>
</dbReference>
<dbReference type="InterPro" id="IPR014729">
    <property type="entry name" value="Rossmann-like_a/b/a_fold"/>
</dbReference>
<dbReference type="InterPro" id="IPR024088">
    <property type="entry name" value="Tyr-tRNA-ligase_bac-type"/>
</dbReference>
<dbReference type="HAMAP" id="MF_02006">
    <property type="entry name" value="Tyr_tRNA_synth_type1"/>
    <property type="match status" value="1"/>
</dbReference>
<dbReference type="EMBL" id="CP101806">
    <property type="protein sequence ID" value="UUD35354.1"/>
    <property type="molecule type" value="Genomic_DNA"/>
</dbReference>
<dbReference type="EMBL" id="UZVY01000001">
    <property type="protein sequence ID" value="VDR41867.1"/>
    <property type="molecule type" value="Genomic_DNA"/>
</dbReference>
<reference evidence="10" key="2">
    <citation type="submission" date="2022-07" db="EMBL/GenBank/DDBJ databases">
        <title>Complete genome of Mycoplasma caviae type strain G122.</title>
        <authorList>
            <person name="Spergser J."/>
        </authorList>
    </citation>
    <scope>NUCLEOTIDE SEQUENCE</scope>
    <source>
        <strain evidence="10">G122</strain>
    </source>
</reference>
<keyword evidence="6 8" id="KW-0030">Aminoacyl-tRNA synthetase</keyword>
<evidence type="ECO:0000256" key="7">
    <source>
        <dbReference type="ARBA" id="ARBA00048248"/>
    </source>
</evidence>
<sequence length="412" mass="46946">MTIIEDLRTRGILKQISNEDKFNKLVPGEVAVYCGFDPTAQSLHLGNYVLISVLKRFKQYGFKVYGIIGGATGMIGDPSFKDTERVLLDNKTLKVNKSKIKKQLESQGLEVIDNLEFYKKMNVIEFLRDAGKLVNVSYMMSKESVQKRIERGLSFTEFSYQLLQGWDFLQLYKKYNVMVQIGGSDQWGNLTTGLEIISKVIGEDHKAVLVTTDLLTDENGKKIGKSTGGGSLWLDKKMASPYSMYQYLLNQPDSKVGTFLNWLTFLSSEEIAKIMSEHNKAPFKHLAQKIMASEVVRDIFGQDELDSALKITEVLYNKNFDTGSLTLKDLSNIEQYLPLVEIKENENIVEALIQEGFIASKREAREFISTKALKLDEDLMDENSLYCPKNFSKKYAFFRKGKKQTILIRTKK</sequence>
<organism evidence="11 12">
    <name type="scientific">Mycoplasmopsis caviae</name>
    <dbReference type="NCBI Taxonomy" id="55603"/>
    <lineage>
        <taxon>Bacteria</taxon>
        <taxon>Bacillati</taxon>
        <taxon>Mycoplasmatota</taxon>
        <taxon>Mycoplasmoidales</taxon>
        <taxon>Metamycoplasmataceae</taxon>
        <taxon>Mycoplasmopsis</taxon>
    </lineage>
</organism>
<dbReference type="GO" id="GO:0004831">
    <property type="term" value="F:tyrosine-tRNA ligase activity"/>
    <property type="evidence" value="ECO:0007669"/>
    <property type="project" value="UniProtKB-UniRule"/>
</dbReference>
<dbReference type="Gene3D" id="1.10.240.10">
    <property type="entry name" value="Tyrosyl-Transfer RNA Synthetase"/>
    <property type="match status" value="1"/>
</dbReference>
<dbReference type="GO" id="GO:0006437">
    <property type="term" value="P:tyrosyl-tRNA aminoacylation"/>
    <property type="evidence" value="ECO:0007669"/>
    <property type="project" value="UniProtKB-UniRule"/>
</dbReference>
<dbReference type="InterPro" id="IPR001412">
    <property type="entry name" value="aa-tRNA-synth_I_CS"/>
</dbReference>
<gene>
    <name evidence="8 11" type="primary">tyrS</name>
    <name evidence="11" type="ORF">NCTC10126_00355</name>
    <name evidence="10" type="ORF">NPA07_00545</name>
</gene>
<accession>A0A3P8KWP5</accession>
<dbReference type="PANTHER" id="PTHR11766">
    <property type="entry name" value="TYROSYL-TRNA SYNTHETASE"/>
    <property type="match status" value="1"/>
</dbReference>
<comment type="catalytic activity">
    <reaction evidence="7 8">
        <text>tRNA(Tyr) + L-tyrosine + ATP = L-tyrosyl-tRNA(Tyr) + AMP + diphosphate + H(+)</text>
        <dbReference type="Rhea" id="RHEA:10220"/>
        <dbReference type="Rhea" id="RHEA-COMP:9706"/>
        <dbReference type="Rhea" id="RHEA-COMP:9707"/>
        <dbReference type="ChEBI" id="CHEBI:15378"/>
        <dbReference type="ChEBI" id="CHEBI:30616"/>
        <dbReference type="ChEBI" id="CHEBI:33019"/>
        <dbReference type="ChEBI" id="CHEBI:58315"/>
        <dbReference type="ChEBI" id="CHEBI:78442"/>
        <dbReference type="ChEBI" id="CHEBI:78536"/>
        <dbReference type="ChEBI" id="CHEBI:456215"/>
        <dbReference type="EC" id="6.1.1.1"/>
    </reaction>
</comment>
<feature type="short sequence motif" description="'KMSKS' region" evidence="8">
    <location>
        <begin position="222"/>
        <end position="226"/>
    </location>
</feature>
<evidence type="ECO:0000313" key="12">
    <source>
        <dbReference type="Proteomes" id="UP000280036"/>
    </source>
</evidence>
<dbReference type="EC" id="6.1.1.1" evidence="8"/>
<feature type="binding site" evidence="8">
    <location>
        <position position="225"/>
    </location>
    <ligand>
        <name>ATP</name>
        <dbReference type="ChEBI" id="CHEBI:30616"/>
    </ligand>
</feature>
<name>A0A3P8KWP5_9BACT</name>
<comment type="subcellular location">
    <subcellularLocation>
        <location evidence="8">Cytoplasm</location>
    </subcellularLocation>
</comment>
<dbReference type="NCBIfam" id="TIGR00234">
    <property type="entry name" value="tyrS"/>
    <property type="match status" value="1"/>
</dbReference>
<evidence type="ECO:0000256" key="2">
    <source>
        <dbReference type="ARBA" id="ARBA00022741"/>
    </source>
</evidence>
<dbReference type="FunFam" id="1.10.240.10:FF:000001">
    <property type="entry name" value="Tyrosine--tRNA ligase"/>
    <property type="match status" value="1"/>
</dbReference>
<keyword evidence="13" id="KW-1185">Reference proteome</keyword>
<evidence type="ECO:0000256" key="8">
    <source>
        <dbReference type="HAMAP-Rule" id="MF_02006"/>
    </source>
</evidence>
<keyword evidence="5 8" id="KW-0648">Protein biosynthesis</keyword>
<dbReference type="PANTHER" id="PTHR11766:SF0">
    <property type="entry name" value="TYROSINE--TRNA LIGASE, MITOCHONDRIAL"/>
    <property type="match status" value="1"/>
</dbReference>
<evidence type="ECO:0000259" key="9">
    <source>
        <dbReference type="Pfam" id="PF22421"/>
    </source>
</evidence>
<evidence type="ECO:0000256" key="6">
    <source>
        <dbReference type="ARBA" id="ARBA00023146"/>
    </source>
</evidence>
<dbReference type="PROSITE" id="PS00178">
    <property type="entry name" value="AA_TRNA_LIGASE_I"/>
    <property type="match status" value="1"/>
</dbReference>
<reference evidence="11 12" key="1">
    <citation type="submission" date="2018-12" db="EMBL/GenBank/DDBJ databases">
        <authorList>
            <consortium name="Pathogen Informatics"/>
        </authorList>
    </citation>
    <scope>NUCLEOTIDE SEQUENCE [LARGE SCALE GENOMIC DNA]</scope>
    <source>
        <strain evidence="11 12">NCTC10126</strain>
    </source>
</reference>
<dbReference type="InterPro" id="IPR024107">
    <property type="entry name" value="Tyr-tRNA-ligase_bac_1"/>
</dbReference>
<keyword evidence="8" id="KW-0963">Cytoplasm</keyword>
<protein>
    <recommendedName>
        <fullName evidence="8">Tyrosine--tRNA ligase</fullName>
        <ecNumber evidence="8">6.1.1.1</ecNumber>
    </recommendedName>
    <alternativeName>
        <fullName evidence="8">Tyrosyl-tRNA synthetase</fullName>
        <shortName evidence="8">TyrRS</shortName>
    </alternativeName>
</protein>
<dbReference type="GO" id="GO:0005524">
    <property type="term" value="F:ATP binding"/>
    <property type="evidence" value="ECO:0007669"/>
    <property type="project" value="UniProtKB-UniRule"/>
</dbReference>
<evidence type="ECO:0000256" key="4">
    <source>
        <dbReference type="ARBA" id="ARBA00022884"/>
    </source>
</evidence>
<dbReference type="Pfam" id="PF22421">
    <property type="entry name" value="SYY_C-terminal"/>
    <property type="match status" value="1"/>
</dbReference>
<evidence type="ECO:0000256" key="1">
    <source>
        <dbReference type="ARBA" id="ARBA00022598"/>
    </source>
</evidence>
<feature type="binding site" evidence="8">
    <location>
        <position position="164"/>
    </location>
    <ligand>
        <name>L-tyrosine</name>
        <dbReference type="ChEBI" id="CHEBI:58315"/>
    </ligand>
</feature>
<evidence type="ECO:0000313" key="11">
    <source>
        <dbReference type="EMBL" id="VDR41867.1"/>
    </source>
</evidence>
<proteinExistence type="inferred from homology"/>
<keyword evidence="1 8" id="KW-0436">Ligase</keyword>
<comment type="similarity">
    <text evidence="8">Belongs to the class-I aminoacyl-tRNA synthetase family. TyrS type 1 subfamily.</text>
</comment>
<dbReference type="CDD" id="cd00805">
    <property type="entry name" value="TyrRS_core"/>
    <property type="match status" value="1"/>
</dbReference>
<feature type="domain" description="Tyrosine--tRNA ligase SYY-like C-terminal" evidence="9">
    <location>
        <begin position="331"/>
        <end position="408"/>
    </location>
</feature>
<dbReference type="GO" id="GO:0003723">
    <property type="term" value="F:RNA binding"/>
    <property type="evidence" value="ECO:0007669"/>
    <property type="project" value="UniProtKB-KW"/>
</dbReference>
<comment type="subunit">
    <text evidence="8">Homodimer.</text>
</comment>
<dbReference type="OrthoDB" id="9804243at2"/>
<dbReference type="InterPro" id="IPR054608">
    <property type="entry name" value="SYY-like_C"/>
</dbReference>
<dbReference type="Proteomes" id="UP000280036">
    <property type="component" value="Unassembled WGS sequence"/>
</dbReference>
<evidence type="ECO:0000256" key="3">
    <source>
        <dbReference type="ARBA" id="ARBA00022840"/>
    </source>
</evidence>
<dbReference type="RefSeq" id="WP_126118124.1">
    <property type="nucleotide sequence ID" value="NZ_CP101806.1"/>
</dbReference>
<dbReference type="InterPro" id="IPR002307">
    <property type="entry name" value="Tyr-tRNA-ligase"/>
</dbReference>
<dbReference type="Gene3D" id="3.40.50.620">
    <property type="entry name" value="HUPs"/>
    <property type="match status" value="1"/>
</dbReference>
<dbReference type="Pfam" id="PF00579">
    <property type="entry name" value="tRNA-synt_1b"/>
    <property type="match status" value="1"/>
</dbReference>
<feature type="binding site" evidence="8">
    <location>
        <position position="33"/>
    </location>
    <ligand>
        <name>L-tyrosine</name>
        <dbReference type="ChEBI" id="CHEBI:58315"/>
    </ligand>
</feature>
<comment type="function">
    <text evidence="8">Catalyzes the attachment of tyrosine to tRNA(Tyr) in a two-step reaction: tyrosine is first activated by ATP to form Tyr-AMP and then transferred to the acceptor end of tRNA(Tyr).</text>
</comment>
<evidence type="ECO:0000313" key="13">
    <source>
        <dbReference type="Proteomes" id="UP001058569"/>
    </source>
</evidence>
<dbReference type="SUPFAM" id="SSF52374">
    <property type="entry name" value="Nucleotidylyl transferase"/>
    <property type="match status" value="1"/>
</dbReference>
<feature type="short sequence motif" description="'HIGH' region" evidence="8">
    <location>
        <begin position="38"/>
        <end position="47"/>
    </location>
</feature>
<dbReference type="AlphaFoldDB" id="A0A3P8KWP5"/>
<dbReference type="InterPro" id="IPR036986">
    <property type="entry name" value="S4_RNA-bd_sf"/>
</dbReference>
<dbReference type="Gene3D" id="3.10.290.10">
    <property type="entry name" value="RNA-binding S4 domain"/>
    <property type="match status" value="1"/>
</dbReference>
<dbReference type="PRINTS" id="PR01040">
    <property type="entry name" value="TRNASYNTHTYR"/>
</dbReference>
<keyword evidence="3 8" id="KW-0067">ATP-binding</keyword>
<dbReference type="GO" id="GO:0005829">
    <property type="term" value="C:cytosol"/>
    <property type="evidence" value="ECO:0007669"/>
    <property type="project" value="TreeGrafter"/>
</dbReference>
<dbReference type="Proteomes" id="UP001058569">
    <property type="component" value="Chromosome"/>
</dbReference>
<evidence type="ECO:0000256" key="5">
    <source>
        <dbReference type="ARBA" id="ARBA00022917"/>
    </source>
</evidence>
<feature type="binding site" evidence="8">
    <location>
        <position position="160"/>
    </location>
    <ligand>
        <name>L-tyrosine</name>
        <dbReference type="ChEBI" id="CHEBI:58315"/>
    </ligand>
</feature>
<keyword evidence="4" id="KW-0694">RNA-binding</keyword>
<keyword evidence="2 8" id="KW-0547">Nucleotide-binding</keyword>